<dbReference type="Proteomes" id="UP000278733">
    <property type="component" value="Chromosome"/>
</dbReference>
<dbReference type="InterPro" id="IPR008619">
    <property type="entry name" value="Filamentous_hemagglutn_rpt"/>
</dbReference>
<accession>A0A3S4U1E2</accession>
<dbReference type="KEGG" id="rpne:NCTC8284_02760"/>
<dbReference type="EMBL" id="LR134405">
    <property type="protein sequence ID" value="VEH67563.1"/>
    <property type="molecule type" value="Genomic_DNA"/>
</dbReference>
<dbReference type="InterPro" id="IPR010069">
    <property type="entry name" value="CdiA_FHA1_rpt"/>
</dbReference>
<evidence type="ECO:0000313" key="1">
    <source>
        <dbReference type="EMBL" id="VEH67563.1"/>
    </source>
</evidence>
<organism evidence="1 2">
    <name type="scientific">Rodentibacter pneumotropicus</name>
    <dbReference type="NCBI Taxonomy" id="758"/>
    <lineage>
        <taxon>Bacteria</taxon>
        <taxon>Pseudomonadati</taxon>
        <taxon>Pseudomonadota</taxon>
        <taxon>Gammaproteobacteria</taxon>
        <taxon>Pasteurellales</taxon>
        <taxon>Pasteurellaceae</taxon>
        <taxon>Rodentibacter</taxon>
    </lineage>
</organism>
<sequence length="91" mass="9514">MDSTGGALVSTRALSLTSGELVNDGGLIQSQQSIHLNTQGQRLSNQQTLTDSQDKGIVTLGELDIHSADLANQKGRLIANGKLTVDAGKIK</sequence>
<gene>
    <name evidence="1" type="ORF">NCTC8284_02760</name>
</gene>
<name>A0A3S4U1E2_9PAST</name>
<protein>
    <submittedName>
        <fullName evidence="1">Uncharacterized conserved protein</fullName>
    </submittedName>
</protein>
<dbReference type="AlphaFoldDB" id="A0A3S4U1E2"/>
<reference evidence="1 2" key="1">
    <citation type="submission" date="2018-12" db="EMBL/GenBank/DDBJ databases">
        <authorList>
            <consortium name="Pathogen Informatics"/>
        </authorList>
    </citation>
    <scope>NUCLEOTIDE SEQUENCE [LARGE SCALE GENOMIC DNA]</scope>
    <source>
        <strain evidence="1 2">NCTC8284</strain>
    </source>
</reference>
<dbReference type="NCBIfam" id="TIGR01731">
    <property type="entry name" value="fil_hemag_20aa"/>
    <property type="match status" value="2"/>
</dbReference>
<proteinExistence type="predicted"/>
<dbReference type="Pfam" id="PF05594">
    <property type="entry name" value="Fil_haemagg"/>
    <property type="match status" value="1"/>
</dbReference>
<evidence type="ECO:0000313" key="2">
    <source>
        <dbReference type="Proteomes" id="UP000278733"/>
    </source>
</evidence>